<evidence type="ECO:0000313" key="2">
    <source>
        <dbReference type="EMBL" id="BAX53471.1"/>
    </source>
</evidence>
<feature type="region of interest" description="Disordered" evidence="1">
    <location>
        <begin position="1"/>
        <end position="30"/>
    </location>
</feature>
<gene>
    <name evidence="2" type="ORF">PDPUS_1_02097</name>
</gene>
<organism evidence="2 3">
    <name type="scientific">Photobacterium damsela subsp. piscicida</name>
    <name type="common">Pasteurella piscicida</name>
    <dbReference type="NCBI Taxonomy" id="38294"/>
    <lineage>
        <taxon>Bacteria</taxon>
        <taxon>Pseudomonadati</taxon>
        <taxon>Pseudomonadota</taxon>
        <taxon>Gammaproteobacteria</taxon>
        <taxon>Vibrionales</taxon>
        <taxon>Vibrionaceae</taxon>
        <taxon>Photobacterium</taxon>
    </lineage>
</organism>
<protein>
    <submittedName>
        <fullName evidence="2">Uncharacterized protein</fullName>
    </submittedName>
</protein>
<accession>A0AAD1CH60</accession>
<evidence type="ECO:0000313" key="3">
    <source>
        <dbReference type="Proteomes" id="UP000218676"/>
    </source>
</evidence>
<reference evidence="3" key="1">
    <citation type="submission" date="2017-05" db="EMBL/GenBank/DDBJ databases">
        <title>Whole genome sequence of fish pathogenic bacteria, Photobacterium damselae subsp. piscicida, strain 91-197, isolated from hybrid striped bass (Morone sp.) in USA.</title>
        <authorList>
            <person name="Teru Y."/>
            <person name="Hikima J."/>
            <person name="Kono T."/>
            <person name="Sakai M."/>
            <person name="Takano T."/>
            <person name="Hawke J.P."/>
            <person name="Takeyama H."/>
            <person name="Aoki T."/>
        </authorList>
    </citation>
    <scope>NUCLEOTIDE SEQUENCE [LARGE SCALE GENOMIC DNA]</scope>
    <source>
        <strain evidence="3">91-197</strain>
    </source>
</reference>
<dbReference type="EMBL" id="AP018045">
    <property type="protein sequence ID" value="BAX53471.1"/>
    <property type="molecule type" value="Genomic_DNA"/>
</dbReference>
<dbReference type="Proteomes" id="UP000218676">
    <property type="component" value="Chromosome 1"/>
</dbReference>
<evidence type="ECO:0000256" key="1">
    <source>
        <dbReference type="SAM" id="MobiDB-lite"/>
    </source>
</evidence>
<name>A0AAD1CH60_PHODP</name>
<sequence>MLKELPEGFSEIDSSRIEKPGRPMVMPNPYATEETCANNKAEQQETPAQVVTVQPSRHDSKHTAVRLPSYEKLQNDRILYAHASRVMHLEVVTPIDLFSI</sequence>
<dbReference type="AlphaFoldDB" id="A0AAD1CH60"/>
<proteinExistence type="predicted"/>